<dbReference type="AlphaFoldDB" id="A0A1F7XAH4"/>
<reference evidence="1 2" key="1">
    <citation type="journal article" date="2016" name="Nat. Commun.">
        <title>Thousands of microbial genomes shed light on interconnected biogeochemical processes in an aquifer system.</title>
        <authorList>
            <person name="Anantharaman K."/>
            <person name="Brown C.T."/>
            <person name="Hug L.A."/>
            <person name="Sharon I."/>
            <person name="Castelle C.J."/>
            <person name="Probst A.J."/>
            <person name="Thomas B.C."/>
            <person name="Singh A."/>
            <person name="Wilkins M.J."/>
            <person name="Karaoz U."/>
            <person name="Brodie E.L."/>
            <person name="Williams K.H."/>
            <person name="Hubbard S.S."/>
            <person name="Banfield J.F."/>
        </authorList>
    </citation>
    <scope>NUCLEOTIDE SEQUENCE [LARGE SCALE GENOMIC DNA]</scope>
</reference>
<name>A0A1F7XAH4_9BACT</name>
<proteinExistence type="predicted"/>
<dbReference type="Proteomes" id="UP000179013">
    <property type="component" value="Unassembled WGS sequence"/>
</dbReference>
<sequence length="95" mass="10487">MILIQTEGGIVELRQNGEFCLMAQEDGIFNGKDCKKGTVLACGSEVAITNLTVTVFCGPRNKRKCYSLLLGAQPRSDLKEEEIFKEVFSDIPSDQ</sequence>
<organism evidence="1 2">
    <name type="scientific">Candidatus Woesebacteria bacterium RBG_16_39_8b</name>
    <dbReference type="NCBI Taxonomy" id="1802482"/>
    <lineage>
        <taxon>Bacteria</taxon>
        <taxon>Candidatus Woeseibacteriota</taxon>
    </lineage>
</organism>
<comment type="caution">
    <text evidence="1">The sequence shown here is derived from an EMBL/GenBank/DDBJ whole genome shotgun (WGS) entry which is preliminary data.</text>
</comment>
<accession>A0A1F7XAH4</accession>
<protein>
    <submittedName>
        <fullName evidence="1">Uncharacterized protein</fullName>
    </submittedName>
</protein>
<gene>
    <name evidence="1" type="ORF">A2V80_01815</name>
</gene>
<dbReference type="EMBL" id="MGFU01000045">
    <property type="protein sequence ID" value="OGM12026.1"/>
    <property type="molecule type" value="Genomic_DNA"/>
</dbReference>
<evidence type="ECO:0000313" key="1">
    <source>
        <dbReference type="EMBL" id="OGM12026.1"/>
    </source>
</evidence>
<evidence type="ECO:0000313" key="2">
    <source>
        <dbReference type="Proteomes" id="UP000179013"/>
    </source>
</evidence>